<keyword evidence="2" id="KW-1185">Reference proteome</keyword>
<evidence type="ECO:0000313" key="1">
    <source>
        <dbReference type="EMBL" id="KIO20175.1"/>
    </source>
</evidence>
<dbReference type="AlphaFoldDB" id="A0A0C3PY85"/>
<reference evidence="1 2" key="1">
    <citation type="submission" date="2014-04" db="EMBL/GenBank/DDBJ databases">
        <authorList>
            <consortium name="DOE Joint Genome Institute"/>
            <person name="Kuo A."/>
            <person name="Girlanda M."/>
            <person name="Perotto S."/>
            <person name="Kohler A."/>
            <person name="Nagy L.G."/>
            <person name="Floudas D."/>
            <person name="Copeland A."/>
            <person name="Barry K.W."/>
            <person name="Cichocki N."/>
            <person name="Veneault-Fourrey C."/>
            <person name="LaButti K."/>
            <person name="Lindquist E.A."/>
            <person name="Lipzen A."/>
            <person name="Lundell T."/>
            <person name="Morin E."/>
            <person name="Murat C."/>
            <person name="Sun H."/>
            <person name="Tunlid A."/>
            <person name="Henrissat B."/>
            <person name="Grigoriev I.V."/>
            <person name="Hibbett D.S."/>
            <person name="Martin F."/>
            <person name="Nordberg H.P."/>
            <person name="Cantor M.N."/>
            <person name="Hua S.X."/>
        </authorList>
    </citation>
    <scope>NUCLEOTIDE SEQUENCE [LARGE SCALE GENOMIC DNA]</scope>
    <source>
        <strain evidence="1 2">MUT 4182</strain>
    </source>
</reference>
<name>A0A0C3PY85_9AGAM</name>
<gene>
    <name evidence="1" type="ORF">M407DRAFT_245922</name>
</gene>
<feature type="non-terminal residue" evidence="1">
    <location>
        <position position="51"/>
    </location>
</feature>
<dbReference type="Proteomes" id="UP000054248">
    <property type="component" value="Unassembled WGS sequence"/>
</dbReference>
<proteinExistence type="predicted"/>
<organism evidence="1 2">
    <name type="scientific">Tulasnella calospora MUT 4182</name>
    <dbReference type="NCBI Taxonomy" id="1051891"/>
    <lineage>
        <taxon>Eukaryota</taxon>
        <taxon>Fungi</taxon>
        <taxon>Dikarya</taxon>
        <taxon>Basidiomycota</taxon>
        <taxon>Agaricomycotina</taxon>
        <taxon>Agaricomycetes</taxon>
        <taxon>Cantharellales</taxon>
        <taxon>Tulasnellaceae</taxon>
        <taxon>Tulasnella</taxon>
    </lineage>
</organism>
<evidence type="ECO:0000313" key="2">
    <source>
        <dbReference type="Proteomes" id="UP000054248"/>
    </source>
</evidence>
<dbReference type="EMBL" id="KN823184">
    <property type="protein sequence ID" value="KIO20175.1"/>
    <property type="molecule type" value="Genomic_DNA"/>
</dbReference>
<reference evidence="2" key="2">
    <citation type="submission" date="2015-01" db="EMBL/GenBank/DDBJ databases">
        <title>Evolutionary Origins and Diversification of the Mycorrhizal Mutualists.</title>
        <authorList>
            <consortium name="DOE Joint Genome Institute"/>
            <consortium name="Mycorrhizal Genomics Consortium"/>
            <person name="Kohler A."/>
            <person name="Kuo A."/>
            <person name="Nagy L.G."/>
            <person name="Floudas D."/>
            <person name="Copeland A."/>
            <person name="Barry K.W."/>
            <person name="Cichocki N."/>
            <person name="Veneault-Fourrey C."/>
            <person name="LaButti K."/>
            <person name="Lindquist E.A."/>
            <person name="Lipzen A."/>
            <person name="Lundell T."/>
            <person name="Morin E."/>
            <person name="Murat C."/>
            <person name="Riley R."/>
            <person name="Ohm R."/>
            <person name="Sun H."/>
            <person name="Tunlid A."/>
            <person name="Henrissat B."/>
            <person name="Grigoriev I.V."/>
            <person name="Hibbett D.S."/>
            <person name="Martin F."/>
        </authorList>
    </citation>
    <scope>NUCLEOTIDE SEQUENCE [LARGE SCALE GENOMIC DNA]</scope>
    <source>
        <strain evidence="2">MUT 4182</strain>
    </source>
</reference>
<dbReference type="HOGENOM" id="CLU_3112252_0_0_1"/>
<protein>
    <submittedName>
        <fullName evidence="1">Uncharacterized protein</fullName>
    </submittedName>
</protein>
<accession>A0A0C3PY85</accession>
<sequence>MIPSIELSETTNLSAWTVTRILASASRPLWLQKQKQTKSDHLLSLIEPVAG</sequence>